<proteinExistence type="inferred from homology"/>
<dbReference type="KEGG" id="dcb:C3Y92_20650"/>
<name>A0A4P6I6C8_9BACT</name>
<dbReference type="Gene3D" id="1.10.10.10">
    <property type="entry name" value="Winged helix-like DNA-binding domain superfamily/Winged helix DNA-binding domain"/>
    <property type="match status" value="1"/>
</dbReference>
<gene>
    <name evidence="3" type="ORF">C3Y92_20650</name>
</gene>
<dbReference type="GO" id="GO:0003887">
    <property type="term" value="F:DNA-directed DNA polymerase activity"/>
    <property type="evidence" value="ECO:0007669"/>
    <property type="project" value="InterPro"/>
</dbReference>
<dbReference type="InterPro" id="IPR036388">
    <property type="entry name" value="WH-like_DNA-bd_sf"/>
</dbReference>
<sequence length="210" mass="24928">MRIDEDLLPHILALREKFTKYKIKDVYQFTSAYTWRVYELLVQNKDIKKREFDLEEFKWKVGVTEKYSAIGDLKKRVIEPSVYEINKYSDIKVQYDQVKRGRRVTGFIFYITENQDTKTHQKKVRDKVERAFPPQPPKNPDFALRLREEFKVSPKQADQLARLWEGREAQAEKFLARIKRDHEAGTVKSLGGLTFKILRNEGQKEFLPGV</sequence>
<dbReference type="EMBL" id="CP026543">
    <property type="protein sequence ID" value="QAZ69689.1"/>
    <property type="molecule type" value="Genomic_DNA"/>
</dbReference>
<keyword evidence="4" id="KW-1185">Reference proteome</keyword>
<evidence type="ECO:0000313" key="3">
    <source>
        <dbReference type="EMBL" id="QAZ69689.1"/>
    </source>
</evidence>
<accession>A0A4P6I6C8</accession>
<dbReference type="InterPro" id="IPR000525">
    <property type="entry name" value="Initiator_Rep_WH1"/>
</dbReference>
<dbReference type="Pfam" id="PF21205">
    <property type="entry name" value="Rep3_C"/>
    <property type="match status" value="1"/>
</dbReference>
<dbReference type="OrthoDB" id="9122127at2"/>
<geneLocation type="plasmid" evidence="4">
    <name>pdcar4</name>
</geneLocation>
<comment type="similarity">
    <text evidence="1">Belongs to the initiator RepB protein family.</text>
</comment>
<reference evidence="3 4" key="1">
    <citation type="submission" date="2018-02" db="EMBL/GenBank/DDBJ databases">
        <title>Genome sequence of Desulfovibrio carbinolicus DSM 3852.</title>
        <authorList>
            <person name="Wilbanks E."/>
            <person name="Skennerton C.T."/>
            <person name="Orphan V.J."/>
        </authorList>
    </citation>
    <scope>NUCLEOTIDE SEQUENCE [LARGE SCALE GENOMIC DNA]</scope>
    <source>
        <strain evidence="3 4">DSM 3852</strain>
        <plasmid evidence="4">pdcar4</plasmid>
    </source>
</reference>
<feature type="domain" description="Initiator Rep protein WH1" evidence="2">
    <location>
        <begin position="2"/>
        <end position="41"/>
    </location>
</feature>
<keyword evidence="3" id="KW-0614">Plasmid</keyword>
<organism evidence="3 4">
    <name type="scientific">Solidesulfovibrio carbinolicus</name>
    <dbReference type="NCBI Taxonomy" id="296842"/>
    <lineage>
        <taxon>Bacteria</taxon>
        <taxon>Pseudomonadati</taxon>
        <taxon>Thermodesulfobacteriota</taxon>
        <taxon>Desulfovibrionia</taxon>
        <taxon>Desulfovibrionales</taxon>
        <taxon>Desulfovibrionaceae</taxon>
        <taxon>Solidesulfovibrio</taxon>
    </lineage>
</organism>
<evidence type="ECO:0000313" key="4">
    <source>
        <dbReference type="Proteomes" id="UP000293296"/>
    </source>
</evidence>
<dbReference type="Pfam" id="PF01051">
    <property type="entry name" value="Rep3_N"/>
    <property type="match status" value="1"/>
</dbReference>
<dbReference type="InterPro" id="IPR036390">
    <property type="entry name" value="WH_DNA-bd_sf"/>
</dbReference>
<dbReference type="GO" id="GO:0006270">
    <property type="term" value="P:DNA replication initiation"/>
    <property type="evidence" value="ECO:0007669"/>
    <property type="project" value="InterPro"/>
</dbReference>
<dbReference type="SUPFAM" id="SSF46785">
    <property type="entry name" value="Winged helix' DNA-binding domain"/>
    <property type="match status" value="1"/>
</dbReference>
<evidence type="ECO:0000256" key="1">
    <source>
        <dbReference type="ARBA" id="ARBA00038283"/>
    </source>
</evidence>
<dbReference type="Proteomes" id="UP000293296">
    <property type="component" value="Plasmid pDCAR4"/>
</dbReference>
<dbReference type="AlphaFoldDB" id="A0A4P6I6C8"/>
<evidence type="ECO:0000259" key="2">
    <source>
        <dbReference type="Pfam" id="PF01051"/>
    </source>
</evidence>
<protein>
    <recommendedName>
        <fullName evidence="2">Initiator Rep protein WH1 domain-containing protein</fullName>
    </recommendedName>
</protein>